<evidence type="ECO:0000313" key="2">
    <source>
        <dbReference type="EMBL" id="CAD5225547.1"/>
    </source>
</evidence>
<accession>A0A7I8WRN3</accession>
<protein>
    <submittedName>
        <fullName evidence="2">(pine wood nematode) hypothetical protein</fullName>
    </submittedName>
</protein>
<evidence type="ECO:0000256" key="1">
    <source>
        <dbReference type="SAM" id="SignalP"/>
    </source>
</evidence>
<dbReference type="InterPro" id="IPR011001">
    <property type="entry name" value="Saposin-like"/>
</dbReference>
<gene>
    <name evidence="2" type="ORF">BXYJ_LOCUS8599</name>
</gene>
<reference evidence="2" key="1">
    <citation type="submission" date="2020-09" db="EMBL/GenBank/DDBJ databases">
        <authorList>
            <person name="Kikuchi T."/>
        </authorList>
    </citation>
    <scope>NUCLEOTIDE SEQUENCE</scope>
    <source>
        <strain evidence="2">Ka4C1</strain>
    </source>
</reference>
<sequence length="210" mass="23501">MRSFLVIFGALYLAGATVDNALKGCPPAMNSFSKHTLVMKNGTVNQAAFNMLMNSPVCGVCRELMEDLKPLIVAATITEEAVQEAVEKICVRTFGDFFKWPCKWAFSPTIQLMVQILNKVNHDSTKEVWRADALIHQYYGTDGGLNQHCEATVHPRGKIGAIQEIVRNGIDQQEFDTPYTRPVGRFRMRWIDDAGKNHGLRWSDLALAGQ</sequence>
<evidence type="ECO:0000313" key="3">
    <source>
        <dbReference type="Proteomes" id="UP000659654"/>
    </source>
</evidence>
<keyword evidence="3" id="KW-1185">Reference proteome</keyword>
<dbReference type="Proteomes" id="UP000582659">
    <property type="component" value="Unassembled WGS sequence"/>
</dbReference>
<comment type="caution">
    <text evidence="2">The sequence shown here is derived from an EMBL/GenBank/DDBJ whole genome shotgun (WGS) entry which is preliminary data.</text>
</comment>
<organism evidence="2 3">
    <name type="scientific">Bursaphelenchus xylophilus</name>
    <name type="common">Pinewood nematode worm</name>
    <name type="synonym">Aphelenchoides xylophilus</name>
    <dbReference type="NCBI Taxonomy" id="6326"/>
    <lineage>
        <taxon>Eukaryota</taxon>
        <taxon>Metazoa</taxon>
        <taxon>Ecdysozoa</taxon>
        <taxon>Nematoda</taxon>
        <taxon>Chromadorea</taxon>
        <taxon>Rhabditida</taxon>
        <taxon>Tylenchina</taxon>
        <taxon>Tylenchomorpha</taxon>
        <taxon>Aphelenchoidea</taxon>
        <taxon>Aphelenchoididae</taxon>
        <taxon>Bursaphelenchus</taxon>
    </lineage>
</organism>
<proteinExistence type="predicted"/>
<dbReference type="AlphaFoldDB" id="A0A7I8WRN3"/>
<dbReference type="SUPFAM" id="SSF47862">
    <property type="entry name" value="Saposin"/>
    <property type="match status" value="1"/>
</dbReference>
<feature type="chain" id="PRO_5036204414" evidence="1">
    <location>
        <begin position="17"/>
        <end position="210"/>
    </location>
</feature>
<dbReference type="Proteomes" id="UP000659654">
    <property type="component" value="Unassembled WGS sequence"/>
</dbReference>
<keyword evidence="1" id="KW-0732">Signal</keyword>
<dbReference type="EMBL" id="CAJFDI010000004">
    <property type="protein sequence ID" value="CAD5225547.1"/>
    <property type="molecule type" value="Genomic_DNA"/>
</dbReference>
<feature type="signal peptide" evidence="1">
    <location>
        <begin position="1"/>
        <end position="16"/>
    </location>
</feature>
<name>A0A7I8WRN3_BURXY</name>
<dbReference type="EMBL" id="CAJFCV020000004">
    <property type="protein sequence ID" value="CAG9114722.1"/>
    <property type="molecule type" value="Genomic_DNA"/>
</dbReference>